<name>A0A1M7SD39_9SPHN</name>
<dbReference type="PANTHER" id="PTHR33164">
    <property type="entry name" value="TRANSCRIPTIONAL REGULATOR, MARR FAMILY"/>
    <property type="match status" value="1"/>
</dbReference>
<dbReference type="STRING" id="198312.SAMN02745193_01489"/>
<accession>A0A1M7SD39</accession>
<dbReference type="AlphaFoldDB" id="A0A1M7SD39"/>
<sequence length="176" mass="18426">MSKAAGLSPEQVGEGEGNGQLAGFLPYQLSVASNAVSGLIAERYRKRFGLKVPEWRIMAVLGDRGDRAGPMTQRGLTAATLMDKVAVNRAARVLEERGLVARVPNPVDGRSHLLELTGEGRAIHGEVMPLALATERELLAGLAPDEEQALRRLLAGLRARAAALGGVGGGSAAGRE</sequence>
<dbReference type="SUPFAM" id="SSF46785">
    <property type="entry name" value="Winged helix' DNA-binding domain"/>
    <property type="match status" value="1"/>
</dbReference>
<dbReference type="PROSITE" id="PS01117">
    <property type="entry name" value="HTH_MARR_1"/>
    <property type="match status" value="1"/>
</dbReference>
<organism evidence="5 6">
    <name type="scientific">Erythrobacter sanguineus</name>
    <dbReference type="NCBI Taxonomy" id="198312"/>
    <lineage>
        <taxon>Bacteria</taxon>
        <taxon>Pseudomonadati</taxon>
        <taxon>Pseudomonadota</taxon>
        <taxon>Alphaproteobacteria</taxon>
        <taxon>Sphingomonadales</taxon>
        <taxon>Erythrobacteraceae</taxon>
        <taxon>Erythrobacter/Porphyrobacter group</taxon>
        <taxon>Erythrobacter</taxon>
    </lineage>
</organism>
<keyword evidence="2" id="KW-0238">DNA-binding</keyword>
<dbReference type="GO" id="GO:0003677">
    <property type="term" value="F:DNA binding"/>
    <property type="evidence" value="ECO:0007669"/>
    <property type="project" value="UniProtKB-KW"/>
</dbReference>
<evidence type="ECO:0000256" key="1">
    <source>
        <dbReference type="ARBA" id="ARBA00023015"/>
    </source>
</evidence>
<dbReference type="PROSITE" id="PS50995">
    <property type="entry name" value="HTH_MARR_2"/>
    <property type="match status" value="1"/>
</dbReference>
<dbReference type="InterPro" id="IPR036390">
    <property type="entry name" value="WH_DNA-bd_sf"/>
</dbReference>
<dbReference type="SMART" id="SM00347">
    <property type="entry name" value="HTH_MARR"/>
    <property type="match status" value="1"/>
</dbReference>
<keyword evidence="1" id="KW-0805">Transcription regulation</keyword>
<dbReference type="GO" id="GO:0006950">
    <property type="term" value="P:response to stress"/>
    <property type="evidence" value="ECO:0007669"/>
    <property type="project" value="TreeGrafter"/>
</dbReference>
<feature type="domain" description="HTH marR-type" evidence="4">
    <location>
        <begin position="22"/>
        <end position="159"/>
    </location>
</feature>
<keyword evidence="6" id="KW-1185">Reference proteome</keyword>
<evidence type="ECO:0000313" key="5">
    <source>
        <dbReference type="EMBL" id="SHN56417.1"/>
    </source>
</evidence>
<dbReference type="PANTHER" id="PTHR33164:SF43">
    <property type="entry name" value="HTH-TYPE TRANSCRIPTIONAL REPRESSOR YETL"/>
    <property type="match status" value="1"/>
</dbReference>
<evidence type="ECO:0000313" key="6">
    <source>
        <dbReference type="Proteomes" id="UP000184391"/>
    </source>
</evidence>
<dbReference type="PRINTS" id="PR00598">
    <property type="entry name" value="HTHMARR"/>
</dbReference>
<gene>
    <name evidence="5" type="ORF">SAMN02745193_01489</name>
</gene>
<protein>
    <submittedName>
        <fullName evidence="5">Transcriptional regulator, MarR family</fullName>
    </submittedName>
</protein>
<dbReference type="Gene3D" id="1.10.10.10">
    <property type="entry name" value="Winged helix-like DNA-binding domain superfamily/Winged helix DNA-binding domain"/>
    <property type="match status" value="1"/>
</dbReference>
<dbReference type="InterPro" id="IPR023187">
    <property type="entry name" value="Tscrpt_reg_MarR-type_CS"/>
</dbReference>
<dbReference type="EMBL" id="FRDF01000007">
    <property type="protein sequence ID" value="SHN56417.1"/>
    <property type="molecule type" value="Genomic_DNA"/>
</dbReference>
<evidence type="ECO:0000259" key="4">
    <source>
        <dbReference type="PROSITE" id="PS50995"/>
    </source>
</evidence>
<proteinExistence type="predicted"/>
<dbReference type="InterPro" id="IPR000835">
    <property type="entry name" value="HTH_MarR-typ"/>
</dbReference>
<dbReference type="OrthoDB" id="8906692at2"/>
<dbReference type="Pfam" id="PF12802">
    <property type="entry name" value="MarR_2"/>
    <property type="match status" value="1"/>
</dbReference>
<reference evidence="6" key="1">
    <citation type="submission" date="2016-12" db="EMBL/GenBank/DDBJ databases">
        <authorList>
            <person name="Varghese N."/>
            <person name="Submissions S."/>
        </authorList>
    </citation>
    <scope>NUCLEOTIDE SEQUENCE [LARGE SCALE GENOMIC DNA]</scope>
    <source>
        <strain evidence="6">DSM 11032</strain>
    </source>
</reference>
<dbReference type="Proteomes" id="UP000184391">
    <property type="component" value="Unassembled WGS sequence"/>
</dbReference>
<dbReference type="GO" id="GO:0003700">
    <property type="term" value="F:DNA-binding transcription factor activity"/>
    <property type="evidence" value="ECO:0007669"/>
    <property type="project" value="InterPro"/>
</dbReference>
<dbReference type="InterPro" id="IPR036388">
    <property type="entry name" value="WH-like_DNA-bd_sf"/>
</dbReference>
<dbReference type="InterPro" id="IPR039422">
    <property type="entry name" value="MarR/SlyA-like"/>
</dbReference>
<evidence type="ECO:0000256" key="2">
    <source>
        <dbReference type="ARBA" id="ARBA00023125"/>
    </source>
</evidence>
<keyword evidence="3" id="KW-0804">Transcription</keyword>
<dbReference type="RefSeq" id="WP_072674016.1">
    <property type="nucleotide sequence ID" value="NZ_FRDF01000007.1"/>
</dbReference>
<evidence type="ECO:0000256" key="3">
    <source>
        <dbReference type="ARBA" id="ARBA00023163"/>
    </source>
</evidence>